<comment type="pathway">
    <text evidence="1 9">Cell wall biogenesis; peptidoglycan biosynthesis.</text>
</comment>
<dbReference type="Proteomes" id="UP000245380">
    <property type="component" value="Unassembled WGS sequence"/>
</dbReference>
<dbReference type="GO" id="GO:0016757">
    <property type="term" value="F:glycosyltransferase activity"/>
    <property type="evidence" value="ECO:0007669"/>
    <property type="project" value="UniProtKB-KW"/>
</dbReference>
<protein>
    <recommendedName>
        <fullName evidence="10">L,D-TPase catalytic domain-containing protein</fullName>
    </recommendedName>
</protein>
<accession>A0A2U3DAW6</accession>
<dbReference type="GO" id="GO:0005576">
    <property type="term" value="C:extracellular region"/>
    <property type="evidence" value="ECO:0007669"/>
    <property type="project" value="TreeGrafter"/>
</dbReference>
<dbReference type="PANTHER" id="PTHR30582:SF24">
    <property type="entry name" value="L,D-TRANSPEPTIDASE ERFK_SRFK-RELATED"/>
    <property type="match status" value="1"/>
</dbReference>
<dbReference type="InterPro" id="IPR005490">
    <property type="entry name" value="LD_TPept_cat_dom"/>
</dbReference>
<organism evidence="11 12">
    <name type="scientific">Sulfoacidibacillus thermotolerans</name>
    <name type="common">Acidibacillus sulfuroxidans</name>
    <dbReference type="NCBI Taxonomy" id="1765684"/>
    <lineage>
        <taxon>Bacteria</taxon>
        <taxon>Bacillati</taxon>
        <taxon>Bacillota</taxon>
        <taxon>Bacilli</taxon>
        <taxon>Bacillales</taxon>
        <taxon>Alicyclobacillaceae</taxon>
        <taxon>Sulfoacidibacillus</taxon>
    </lineage>
</organism>
<keyword evidence="3" id="KW-0328">Glycosyltransferase</keyword>
<keyword evidence="6 9" id="KW-0133">Cell shape</keyword>
<dbReference type="CDD" id="cd16913">
    <property type="entry name" value="YkuD_like"/>
    <property type="match status" value="1"/>
</dbReference>
<feature type="active site" description="Nucleophile" evidence="9">
    <location>
        <position position="120"/>
    </location>
</feature>
<evidence type="ECO:0000259" key="10">
    <source>
        <dbReference type="PROSITE" id="PS52029"/>
    </source>
</evidence>
<evidence type="ECO:0000256" key="3">
    <source>
        <dbReference type="ARBA" id="ARBA00022676"/>
    </source>
</evidence>
<dbReference type="GO" id="GO:0018104">
    <property type="term" value="P:peptidoglycan-protein cross-linking"/>
    <property type="evidence" value="ECO:0007669"/>
    <property type="project" value="TreeGrafter"/>
</dbReference>
<dbReference type="InterPro" id="IPR036366">
    <property type="entry name" value="PGBDSf"/>
</dbReference>
<dbReference type="PANTHER" id="PTHR30582">
    <property type="entry name" value="L,D-TRANSPEPTIDASE"/>
    <property type="match status" value="1"/>
</dbReference>
<evidence type="ECO:0000256" key="7">
    <source>
        <dbReference type="ARBA" id="ARBA00022984"/>
    </source>
</evidence>
<comment type="similarity">
    <text evidence="2">Belongs to the YkuD family.</text>
</comment>
<evidence type="ECO:0000256" key="4">
    <source>
        <dbReference type="ARBA" id="ARBA00022679"/>
    </source>
</evidence>
<evidence type="ECO:0000256" key="1">
    <source>
        <dbReference type="ARBA" id="ARBA00004752"/>
    </source>
</evidence>
<gene>
    <name evidence="11" type="ORF">BM613_03660</name>
</gene>
<dbReference type="Gene3D" id="2.40.440.10">
    <property type="entry name" value="L,D-transpeptidase catalytic domain-like"/>
    <property type="match status" value="1"/>
</dbReference>
<keyword evidence="4" id="KW-0808">Transferase</keyword>
<dbReference type="UniPathway" id="UPA00219"/>
<evidence type="ECO:0000313" key="12">
    <source>
        <dbReference type="Proteomes" id="UP000245380"/>
    </source>
</evidence>
<proteinExistence type="inferred from homology"/>
<dbReference type="GO" id="GO:0071555">
    <property type="term" value="P:cell wall organization"/>
    <property type="evidence" value="ECO:0007669"/>
    <property type="project" value="UniProtKB-UniRule"/>
</dbReference>
<keyword evidence="8 9" id="KW-0961">Cell wall biogenesis/degradation</keyword>
<evidence type="ECO:0000313" key="11">
    <source>
        <dbReference type="EMBL" id="PWI58424.1"/>
    </source>
</evidence>
<dbReference type="SUPFAM" id="SSF141523">
    <property type="entry name" value="L,D-transpeptidase catalytic domain-like"/>
    <property type="match status" value="1"/>
</dbReference>
<evidence type="ECO:0000256" key="5">
    <source>
        <dbReference type="ARBA" id="ARBA00022801"/>
    </source>
</evidence>
<comment type="caution">
    <text evidence="11">The sequence shown here is derived from an EMBL/GenBank/DDBJ whole genome shotgun (WGS) entry which is preliminary data.</text>
</comment>
<evidence type="ECO:0000256" key="2">
    <source>
        <dbReference type="ARBA" id="ARBA00005992"/>
    </source>
</evidence>
<evidence type="ECO:0000256" key="9">
    <source>
        <dbReference type="PROSITE-ProRule" id="PRU01373"/>
    </source>
</evidence>
<keyword evidence="12" id="KW-1185">Reference proteome</keyword>
<reference evidence="11 12" key="1">
    <citation type="submission" date="2016-11" db="EMBL/GenBank/DDBJ databases">
        <title>Comparative genomics of Acidibacillus ferroxidans species.</title>
        <authorList>
            <person name="Oliveira G."/>
            <person name="Nunes G."/>
            <person name="Oliveira R."/>
            <person name="Araujo F."/>
            <person name="Salim A."/>
            <person name="Scholte L."/>
            <person name="Morais D."/>
            <person name="Nancucheo I."/>
            <person name="Johnson D.B."/>
            <person name="Grail B."/>
            <person name="Bittencourt J."/>
            <person name="Valadares R."/>
        </authorList>
    </citation>
    <scope>NUCLEOTIDE SEQUENCE [LARGE SCALE GENOMIC DNA]</scope>
    <source>
        <strain evidence="11 12">Y002</strain>
    </source>
</reference>
<dbReference type="PROSITE" id="PS52029">
    <property type="entry name" value="LD_TPASE"/>
    <property type="match status" value="1"/>
</dbReference>
<feature type="domain" description="L,D-TPase catalytic" evidence="10">
    <location>
        <begin position="35"/>
        <end position="144"/>
    </location>
</feature>
<dbReference type="Pfam" id="PF01471">
    <property type="entry name" value="PG_binding_1"/>
    <property type="match status" value="1"/>
</dbReference>
<dbReference type="InterPro" id="IPR036365">
    <property type="entry name" value="PGBD-like_sf"/>
</dbReference>
<dbReference type="AlphaFoldDB" id="A0A2U3DAW6"/>
<dbReference type="SUPFAM" id="SSF47090">
    <property type="entry name" value="PGBD-like"/>
    <property type="match status" value="1"/>
</dbReference>
<dbReference type="InterPro" id="IPR050979">
    <property type="entry name" value="LD-transpeptidase"/>
</dbReference>
<evidence type="ECO:0000256" key="8">
    <source>
        <dbReference type="ARBA" id="ARBA00023316"/>
    </source>
</evidence>
<dbReference type="InterPro" id="IPR038063">
    <property type="entry name" value="Transpep_catalytic_dom"/>
</dbReference>
<dbReference type="Gene3D" id="1.10.101.10">
    <property type="entry name" value="PGBD-like superfamily/PGBD"/>
    <property type="match status" value="1"/>
</dbReference>
<name>A0A2U3DAW6_SULT2</name>
<keyword evidence="5" id="KW-0378">Hydrolase</keyword>
<dbReference type="GO" id="GO:0008360">
    <property type="term" value="P:regulation of cell shape"/>
    <property type="evidence" value="ECO:0007669"/>
    <property type="project" value="UniProtKB-UniRule"/>
</dbReference>
<evidence type="ECO:0000256" key="6">
    <source>
        <dbReference type="ARBA" id="ARBA00022960"/>
    </source>
</evidence>
<dbReference type="InterPro" id="IPR002477">
    <property type="entry name" value="Peptidoglycan-bd-like"/>
</dbReference>
<dbReference type="Pfam" id="PF03734">
    <property type="entry name" value="YkuD"/>
    <property type="match status" value="1"/>
</dbReference>
<sequence>MRRDLIGIGLFIFLLTPMITRPDPAIAETTKRVSIELHIELSKRILVVYVNHTPYKTYPVALGKPETPTPIGNWLITNKSKDWGGGFGTRWLGLNVPWGIYGIHGTNRPSSIGNYASNGCIRMHNHDIEELYNFVHVGVPVFIPGNPLAHPRNLAVGDIGADVQLVQLRLLHFGFYHGTCNGRFEQTTEQALKAFEKAHGLPVDGIVGRKDYQLLGLIES</sequence>
<feature type="active site" description="Proton donor/acceptor" evidence="9">
    <location>
        <position position="104"/>
    </location>
</feature>
<dbReference type="EMBL" id="MPDK01000004">
    <property type="protein sequence ID" value="PWI58424.1"/>
    <property type="molecule type" value="Genomic_DNA"/>
</dbReference>
<keyword evidence="7 9" id="KW-0573">Peptidoglycan synthesis</keyword>
<dbReference type="GO" id="GO:0071972">
    <property type="term" value="F:peptidoglycan L,D-transpeptidase activity"/>
    <property type="evidence" value="ECO:0007669"/>
    <property type="project" value="TreeGrafter"/>
</dbReference>